<comment type="caution">
    <text evidence="1">The sequence shown here is derived from an EMBL/GenBank/DDBJ whole genome shotgun (WGS) entry which is preliminary data.</text>
</comment>
<dbReference type="EMBL" id="BMWS01000042">
    <property type="protein sequence ID" value="GGX33825.1"/>
    <property type="molecule type" value="Genomic_DNA"/>
</dbReference>
<keyword evidence="2" id="KW-1185">Reference proteome</keyword>
<dbReference type="AlphaFoldDB" id="A0A918JYE3"/>
<organism evidence="1 2">
    <name type="scientific">Aquimarina muelleri</name>
    <dbReference type="NCBI Taxonomy" id="279356"/>
    <lineage>
        <taxon>Bacteria</taxon>
        <taxon>Pseudomonadati</taxon>
        <taxon>Bacteroidota</taxon>
        <taxon>Flavobacteriia</taxon>
        <taxon>Flavobacteriales</taxon>
        <taxon>Flavobacteriaceae</taxon>
        <taxon>Aquimarina</taxon>
    </lineage>
</organism>
<sequence length="201" mass="24095">MDLSHDDFQKARRISRYIQEYLEMLNQDGLRSTDIYPYLAKKGIIEKDKHQGIHFRKFLHKLKKMELLNLIPQCSYRNTTTDFVEWYFYRVSDNNESAANEDNSSENKKLHIPILSELEIDTLIEKAKPHVEKLPKRDESEFSYTELETRKLYPRAYEKWTEKEIEIMTRAYNKFQKIDKVAQLLKRQPSVVTKKINESLT</sequence>
<evidence type="ECO:0000313" key="1">
    <source>
        <dbReference type="EMBL" id="GGX33825.1"/>
    </source>
</evidence>
<reference evidence="1 2" key="1">
    <citation type="journal article" date="2014" name="Int. J. Syst. Evol. Microbiol.">
        <title>Complete genome sequence of Corynebacterium casei LMG S-19264T (=DSM 44701T), isolated from a smear-ripened cheese.</title>
        <authorList>
            <consortium name="US DOE Joint Genome Institute (JGI-PGF)"/>
            <person name="Walter F."/>
            <person name="Albersmeier A."/>
            <person name="Kalinowski J."/>
            <person name="Ruckert C."/>
        </authorList>
    </citation>
    <scope>NUCLEOTIDE SEQUENCE [LARGE SCALE GENOMIC DNA]</scope>
    <source>
        <strain evidence="1 2">KCTC 12285</strain>
    </source>
</reference>
<name>A0A918JYE3_9FLAO</name>
<dbReference type="RefSeq" id="WP_027413943.1">
    <property type="nucleotide sequence ID" value="NZ_BMWS01000042.1"/>
</dbReference>
<dbReference type="Proteomes" id="UP000601108">
    <property type="component" value="Unassembled WGS sequence"/>
</dbReference>
<accession>A0A918JYE3</accession>
<gene>
    <name evidence="1" type="ORF">GCM10007384_38160</name>
</gene>
<protein>
    <submittedName>
        <fullName evidence="1">Uncharacterized protein</fullName>
    </submittedName>
</protein>
<proteinExistence type="predicted"/>
<evidence type="ECO:0000313" key="2">
    <source>
        <dbReference type="Proteomes" id="UP000601108"/>
    </source>
</evidence>